<dbReference type="EMBL" id="MDGQ01000005">
    <property type="protein sequence ID" value="OEK04132.1"/>
    <property type="molecule type" value="Genomic_DNA"/>
</dbReference>
<name>A0A1E5SYE2_9BACT</name>
<evidence type="ECO:0000313" key="2">
    <source>
        <dbReference type="EMBL" id="OEK04132.1"/>
    </source>
</evidence>
<accession>A0A1E5SYE2</accession>
<evidence type="ECO:0000313" key="3">
    <source>
        <dbReference type="Proteomes" id="UP000095552"/>
    </source>
</evidence>
<reference evidence="2 3" key="1">
    <citation type="submission" date="2016-08" db="EMBL/GenBank/DDBJ databases">
        <title>Draft genome of Fabibacter sp. strain SK-8.</title>
        <authorList>
            <person name="Wong S.-K."/>
            <person name="Hamasaki K."/>
            <person name="Yoshizawa S."/>
        </authorList>
    </citation>
    <scope>NUCLEOTIDE SEQUENCE [LARGE SCALE GENOMIC DNA]</scope>
    <source>
        <strain evidence="2 3">SK-8</strain>
    </source>
</reference>
<keyword evidence="1" id="KW-0812">Transmembrane</keyword>
<feature type="transmembrane region" description="Helical" evidence="1">
    <location>
        <begin position="48"/>
        <end position="67"/>
    </location>
</feature>
<organism evidence="2 3">
    <name type="scientific">Roseivirga misakiensis</name>
    <dbReference type="NCBI Taxonomy" id="1563681"/>
    <lineage>
        <taxon>Bacteria</taxon>
        <taxon>Pseudomonadati</taxon>
        <taxon>Bacteroidota</taxon>
        <taxon>Cytophagia</taxon>
        <taxon>Cytophagales</taxon>
        <taxon>Roseivirgaceae</taxon>
        <taxon>Roseivirga</taxon>
    </lineage>
</organism>
<comment type="caution">
    <text evidence="2">The sequence shown here is derived from an EMBL/GenBank/DDBJ whole genome shotgun (WGS) entry which is preliminary data.</text>
</comment>
<proteinExistence type="predicted"/>
<dbReference type="Proteomes" id="UP000095552">
    <property type="component" value="Unassembled WGS sequence"/>
</dbReference>
<evidence type="ECO:0000256" key="1">
    <source>
        <dbReference type="SAM" id="Phobius"/>
    </source>
</evidence>
<keyword evidence="1" id="KW-1133">Transmembrane helix</keyword>
<sequence>MCYDFWHVCWRKEDRSVALVSNFYKLKINNKVMNSTILNNLDTLKRRVILALGVLVGLSTLVLANPIKDEARLTREEANELILIIKKELKIDDYEAVLVFDEEEGIFEEVKPLQIIKVYDSEDELLLEAPIQKLQESKNKHLRKLLNASDFLTEYENTKYYRLDI</sequence>
<gene>
    <name evidence="2" type="ORF">BFP71_11640</name>
</gene>
<keyword evidence="3" id="KW-1185">Reference proteome</keyword>
<protein>
    <submittedName>
        <fullName evidence="2">Uncharacterized protein</fullName>
    </submittedName>
</protein>
<dbReference type="AlphaFoldDB" id="A0A1E5SYE2"/>
<keyword evidence="1" id="KW-0472">Membrane</keyword>